<evidence type="ECO:0000256" key="3">
    <source>
        <dbReference type="ARBA" id="ARBA00022692"/>
    </source>
</evidence>
<evidence type="ECO:0000313" key="9">
    <source>
        <dbReference type="Proteomes" id="UP000036890"/>
    </source>
</evidence>
<proteinExistence type="inferred from homology"/>
<dbReference type="Pfam" id="PF05425">
    <property type="entry name" value="CopD"/>
    <property type="match status" value="1"/>
</dbReference>
<feature type="transmembrane region" description="Helical" evidence="6">
    <location>
        <begin position="145"/>
        <end position="166"/>
    </location>
</feature>
<evidence type="ECO:0000259" key="7">
    <source>
        <dbReference type="Pfam" id="PF05425"/>
    </source>
</evidence>
<dbReference type="AlphaFoldDB" id="A0A0L8ACZ6"/>
<keyword evidence="6" id="KW-0997">Cell inner membrane</keyword>
<feature type="transmembrane region" description="Helical" evidence="6">
    <location>
        <begin position="222"/>
        <end position="241"/>
    </location>
</feature>
<feature type="transmembrane region" description="Helical" evidence="6">
    <location>
        <begin position="83"/>
        <end position="100"/>
    </location>
</feature>
<comment type="similarity">
    <text evidence="6">Belongs to the CopD family.</text>
</comment>
<dbReference type="NCBIfam" id="NF033808">
    <property type="entry name" value="copper_CopD"/>
    <property type="match status" value="1"/>
</dbReference>
<sequence>MAELSPYALRLALYLVLMLLFGRLLFVRPGLPRGISLALAVVALILVVIDAVNRLSGVLGIPAADIDPATAHWFLTGTPVGEAGLLRILALLAMLPLLAVNRPVQGLRRLALLILTAVALTSLSWNGHAAAGDGFGGTLRLAAGIVHLLAAGAWVGAIAAILQLALRPQGRRLHERTRELWQAAHSFAVPGTIIVALLAMTGTYTYVDLGGSIQTLTGAAHGRWLLLKLALVGGMLGLAALHRWRLVPALASSIRGDWQPRPLRSLRHSLACESVLAVLVLACVAVLGMLDPLA</sequence>
<keyword evidence="5 6" id="KW-0472">Membrane</keyword>
<accession>A0A0L8ACZ6</accession>
<dbReference type="InterPro" id="IPR008457">
    <property type="entry name" value="Cu-R_CopD_dom"/>
</dbReference>
<reference evidence="8 9" key="1">
    <citation type="journal article" date="2012" name="J. Bacteriol.">
        <title>Genome sequence of a novel nicotine-degrading strain, Pseudomonas geniculata N1.</title>
        <authorList>
            <person name="Tang H."/>
            <person name="Yu H."/>
            <person name="Tai C."/>
            <person name="Huang K."/>
            <person name="Liu Y."/>
            <person name="Wang L."/>
            <person name="Yao Y."/>
            <person name="Wu G."/>
            <person name="Xu P."/>
        </authorList>
    </citation>
    <scope>NUCLEOTIDE SEQUENCE [LARGE SCALE GENOMIC DNA]</scope>
    <source>
        <strain evidence="8 9">N1</strain>
    </source>
</reference>
<keyword evidence="4 6" id="KW-1133">Transmembrane helix</keyword>
<dbReference type="Proteomes" id="UP000036890">
    <property type="component" value="Unassembled WGS sequence"/>
</dbReference>
<dbReference type="PANTHER" id="PTHR34820:SF4">
    <property type="entry name" value="INNER MEMBRANE PROTEIN YEBZ"/>
    <property type="match status" value="1"/>
</dbReference>
<feature type="transmembrane region" description="Helical" evidence="6">
    <location>
        <begin position="187"/>
        <end position="207"/>
    </location>
</feature>
<name>A0A0L8ACZ6_9GAMM</name>
<dbReference type="GO" id="GO:0046688">
    <property type="term" value="P:response to copper ion"/>
    <property type="evidence" value="ECO:0007669"/>
    <property type="project" value="UniProtKB-UniRule"/>
</dbReference>
<dbReference type="RefSeq" id="WP_010485412.1">
    <property type="nucleotide sequence ID" value="NZ_AJLO02000015.1"/>
</dbReference>
<dbReference type="EMBL" id="AJLO02000015">
    <property type="protein sequence ID" value="KOF00092.1"/>
    <property type="molecule type" value="Genomic_DNA"/>
</dbReference>
<feature type="domain" description="Copper resistance protein D" evidence="7">
    <location>
        <begin position="183"/>
        <end position="287"/>
    </location>
</feature>
<feature type="transmembrane region" description="Helical" evidence="6">
    <location>
        <begin position="270"/>
        <end position="290"/>
    </location>
</feature>
<gene>
    <name evidence="8" type="ORF">W7K_07045</name>
</gene>
<evidence type="ECO:0000256" key="4">
    <source>
        <dbReference type="ARBA" id="ARBA00022989"/>
    </source>
</evidence>
<feature type="transmembrane region" description="Helical" evidence="6">
    <location>
        <begin position="6"/>
        <end position="27"/>
    </location>
</feature>
<comment type="function">
    <text evidence="6">Involved in copper resistance.</text>
</comment>
<evidence type="ECO:0000313" key="8">
    <source>
        <dbReference type="EMBL" id="KOF00092.1"/>
    </source>
</evidence>
<evidence type="ECO:0000256" key="6">
    <source>
        <dbReference type="RuleBase" id="RU369037"/>
    </source>
</evidence>
<keyword evidence="6" id="KW-0186">Copper</keyword>
<comment type="subcellular location">
    <subcellularLocation>
        <location evidence="6">Cell inner membrane</location>
        <topology evidence="6">Multi-pass membrane protein</topology>
    </subcellularLocation>
    <subcellularLocation>
        <location evidence="1">Cell membrane</location>
        <topology evidence="1">Multi-pass membrane protein</topology>
    </subcellularLocation>
</comment>
<dbReference type="PANTHER" id="PTHR34820">
    <property type="entry name" value="INNER MEMBRANE PROTEIN YEBZ"/>
    <property type="match status" value="1"/>
</dbReference>
<protein>
    <recommendedName>
        <fullName evidence="6">Copper resistance protein D</fullName>
    </recommendedName>
</protein>
<dbReference type="GO" id="GO:0005886">
    <property type="term" value="C:plasma membrane"/>
    <property type="evidence" value="ECO:0007669"/>
    <property type="project" value="UniProtKB-SubCell"/>
</dbReference>
<dbReference type="InterPro" id="IPR047689">
    <property type="entry name" value="CopD"/>
</dbReference>
<dbReference type="GO" id="GO:0006825">
    <property type="term" value="P:copper ion transport"/>
    <property type="evidence" value="ECO:0007669"/>
    <property type="project" value="InterPro"/>
</dbReference>
<feature type="transmembrane region" description="Helical" evidence="6">
    <location>
        <begin position="34"/>
        <end position="52"/>
    </location>
</feature>
<dbReference type="InterPro" id="IPR032694">
    <property type="entry name" value="CopC/D"/>
</dbReference>
<evidence type="ECO:0000256" key="5">
    <source>
        <dbReference type="ARBA" id="ARBA00023136"/>
    </source>
</evidence>
<comment type="caution">
    <text evidence="8">The sequence shown here is derived from an EMBL/GenBank/DDBJ whole genome shotgun (WGS) entry which is preliminary data.</text>
</comment>
<evidence type="ECO:0000256" key="2">
    <source>
        <dbReference type="ARBA" id="ARBA00022475"/>
    </source>
</evidence>
<dbReference type="OrthoDB" id="6053856at2"/>
<feature type="transmembrane region" description="Helical" evidence="6">
    <location>
        <begin position="107"/>
        <end position="125"/>
    </location>
</feature>
<evidence type="ECO:0000256" key="1">
    <source>
        <dbReference type="ARBA" id="ARBA00004651"/>
    </source>
</evidence>
<keyword evidence="2 6" id="KW-1003">Cell membrane</keyword>
<organism evidence="8 9">
    <name type="scientific">Stenotrophomonas geniculata N1</name>
    <dbReference type="NCBI Taxonomy" id="1167641"/>
    <lineage>
        <taxon>Bacteria</taxon>
        <taxon>Pseudomonadati</taxon>
        <taxon>Pseudomonadota</taxon>
        <taxon>Gammaproteobacteria</taxon>
        <taxon>Lysobacterales</taxon>
        <taxon>Lysobacteraceae</taxon>
        <taxon>Stenotrophomonas</taxon>
    </lineage>
</organism>
<keyword evidence="3 6" id="KW-0812">Transmembrane</keyword>